<name>D7BUZ5_STRBB</name>
<feature type="region of interest" description="Disordered" evidence="1">
    <location>
        <begin position="143"/>
        <end position="195"/>
    </location>
</feature>
<organism evidence="2 3">
    <name type="scientific">Streptomyces bingchenggensis (strain BCW-1)</name>
    <dbReference type="NCBI Taxonomy" id="749414"/>
    <lineage>
        <taxon>Bacteria</taxon>
        <taxon>Bacillati</taxon>
        <taxon>Actinomycetota</taxon>
        <taxon>Actinomycetes</taxon>
        <taxon>Kitasatosporales</taxon>
        <taxon>Streptomycetaceae</taxon>
        <taxon>Streptomyces</taxon>
    </lineage>
</organism>
<evidence type="ECO:0000256" key="1">
    <source>
        <dbReference type="SAM" id="MobiDB-lite"/>
    </source>
</evidence>
<dbReference type="KEGG" id="sbh:SBI_02253"/>
<dbReference type="PATRIC" id="fig|749414.3.peg.2328"/>
<feature type="region of interest" description="Disordered" evidence="1">
    <location>
        <begin position="1"/>
        <end position="34"/>
    </location>
</feature>
<sequence>MAGLGEADAEGVAFGGSQDDAEDEAEAEEVPDGPEVWRDVVVVAVAEALAEEEARPLAVAVGFLTEGDGRAVGAVTAAPLAEAEGPRDGVDDAEFPLPERPLLDCSLSLEVAELPGISVSGAKGVPPMMATVSTVAYPTEAIPATTPTRRNRRALRPEESTNTGPSEPVVRTRRRARRVGSARPSATGCDFMTAR</sequence>
<accession>D7BUZ5</accession>
<dbReference type="Proteomes" id="UP000000377">
    <property type="component" value="Chromosome"/>
</dbReference>
<dbReference type="HOGENOM" id="CLU_1395574_0_0_11"/>
<feature type="compositionally biased region" description="Basic residues" evidence="1">
    <location>
        <begin position="171"/>
        <end position="180"/>
    </location>
</feature>
<reference evidence="2 3" key="1">
    <citation type="journal article" date="2010" name="J. Bacteriol.">
        <title>Genome sequence of the milbemycin-producing bacterium Streptomyces bingchenggensis.</title>
        <authorList>
            <person name="Wang X.J."/>
            <person name="Yan Y.J."/>
            <person name="Zhang B."/>
            <person name="An J."/>
            <person name="Wang J.J."/>
            <person name="Tian J."/>
            <person name="Jiang L."/>
            <person name="Chen Y.H."/>
            <person name="Huang S.X."/>
            <person name="Yin M."/>
            <person name="Zhang J."/>
            <person name="Gao A.L."/>
            <person name="Liu C.X."/>
            <person name="Zhu Z.X."/>
            <person name="Xiang W.S."/>
        </authorList>
    </citation>
    <scope>NUCLEOTIDE SEQUENCE [LARGE SCALE GENOMIC DNA]</scope>
    <source>
        <strain evidence="2 3">BCW-1</strain>
    </source>
</reference>
<evidence type="ECO:0000313" key="3">
    <source>
        <dbReference type="Proteomes" id="UP000000377"/>
    </source>
</evidence>
<evidence type="ECO:0000313" key="2">
    <source>
        <dbReference type="EMBL" id="ADI05374.1"/>
    </source>
</evidence>
<dbReference type="STRING" id="749414.SBI_02253"/>
<protein>
    <submittedName>
        <fullName evidence="2">Uncharacterized protein</fullName>
    </submittedName>
</protein>
<dbReference type="AlphaFoldDB" id="D7BUZ5"/>
<keyword evidence="3" id="KW-1185">Reference proteome</keyword>
<gene>
    <name evidence="2" type="ordered locus">SBI_02253</name>
</gene>
<feature type="compositionally biased region" description="Acidic residues" evidence="1">
    <location>
        <begin position="19"/>
        <end position="32"/>
    </location>
</feature>
<proteinExistence type="predicted"/>
<dbReference type="EMBL" id="CP002047">
    <property type="protein sequence ID" value="ADI05374.1"/>
    <property type="molecule type" value="Genomic_DNA"/>
</dbReference>